<proteinExistence type="predicted"/>
<evidence type="ECO:0000313" key="3">
    <source>
        <dbReference type="Proteomes" id="UP001341840"/>
    </source>
</evidence>
<keyword evidence="3" id="KW-1185">Reference proteome</keyword>
<organism evidence="2 3">
    <name type="scientific">Stylosanthes scabra</name>
    <dbReference type="NCBI Taxonomy" id="79078"/>
    <lineage>
        <taxon>Eukaryota</taxon>
        <taxon>Viridiplantae</taxon>
        <taxon>Streptophyta</taxon>
        <taxon>Embryophyta</taxon>
        <taxon>Tracheophyta</taxon>
        <taxon>Spermatophyta</taxon>
        <taxon>Magnoliopsida</taxon>
        <taxon>eudicotyledons</taxon>
        <taxon>Gunneridae</taxon>
        <taxon>Pentapetalae</taxon>
        <taxon>rosids</taxon>
        <taxon>fabids</taxon>
        <taxon>Fabales</taxon>
        <taxon>Fabaceae</taxon>
        <taxon>Papilionoideae</taxon>
        <taxon>50 kb inversion clade</taxon>
        <taxon>dalbergioids sensu lato</taxon>
        <taxon>Dalbergieae</taxon>
        <taxon>Pterocarpus clade</taxon>
        <taxon>Stylosanthes</taxon>
    </lineage>
</organism>
<accession>A0ABU6TMS5</accession>
<reference evidence="2 3" key="1">
    <citation type="journal article" date="2023" name="Plants (Basel)">
        <title>Bridging the Gap: Combining Genomics and Transcriptomics Approaches to Understand Stylosanthes scabra, an Orphan Legume from the Brazilian Caatinga.</title>
        <authorList>
            <person name="Ferreira-Neto J.R.C."/>
            <person name="da Silva M.D."/>
            <person name="Binneck E."/>
            <person name="de Melo N.F."/>
            <person name="da Silva R.H."/>
            <person name="de Melo A.L.T.M."/>
            <person name="Pandolfi V."/>
            <person name="Bustamante F.O."/>
            <person name="Brasileiro-Vidal A.C."/>
            <person name="Benko-Iseppon A.M."/>
        </authorList>
    </citation>
    <scope>NUCLEOTIDE SEQUENCE [LARGE SCALE GENOMIC DNA]</scope>
    <source>
        <tissue evidence="2">Leaves</tissue>
    </source>
</reference>
<evidence type="ECO:0000313" key="2">
    <source>
        <dbReference type="EMBL" id="MED6150092.1"/>
    </source>
</evidence>
<protein>
    <submittedName>
        <fullName evidence="2">Uncharacterized protein</fullName>
    </submittedName>
</protein>
<sequence>MLNAPFQLLTNYFPSDITDGKSDGKFKINLIDEPLPLICRTRSLVSLSPPKTPKTLIHQRRPSHPTSTPTPLPRLRGRRSSGGPRRLHPALRLTLSVCLSSLIVADGASPPTSSHRRRATTATGLKITDIQSFMVELGEGGLVAPSRKPLFAGKLRSNKRLCTRMARIT</sequence>
<comment type="caution">
    <text evidence="2">The sequence shown here is derived from an EMBL/GenBank/DDBJ whole genome shotgun (WGS) entry which is preliminary data.</text>
</comment>
<evidence type="ECO:0000256" key="1">
    <source>
        <dbReference type="SAM" id="MobiDB-lite"/>
    </source>
</evidence>
<dbReference type="Proteomes" id="UP001341840">
    <property type="component" value="Unassembled WGS sequence"/>
</dbReference>
<dbReference type="EMBL" id="JASCZI010091368">
    <property type="protein sequence ID" value="MED6150092.1"/>
    <property type="molecule type" value="Genomic_DNA"/>
</dbReference>
<gene>
    <name evidence="2" type="ORF">PIB30_068933</name>
</gene>
<feature type="region of interest" description="Disordered" evidence="1">
    <location>
        <begin position="49"/>
        <end position="86"/>
    </location>
</feature>
<name>A0ABU6TMS5_9FABA</name>
<feature type="compositionally biased region" description="Basic residues" evidence="1">
    <location>
        <begin position="75"/>
        <end position="86"/>
    </location>
</feature>